<evidence type="ECO:0000256" key="4">
    <source>
        <dbReference type="ARBA" id="ARBA00022837"/>
    </source>
</evidence>
<comment type="caution">
    <text evidence="8">The sequence shown here is derived from an EMBL/GenBank/DDBJ whole genome shotgun (WGS) entry which is preliminary data.</text>
</comment>
<dbReference type="Gene3D" id="4.10.1080.10">
    <property type="entry name" value="TSP type-3 repeat"/>
    <property type="match status" value="1"/>
</dbReference>
<keyword evidence="4" id="KW-0106">Calcium</keyword>
<reference evidence="8 9" key="1">
    <citation type="journal article" date="2016" name="Nat. Commun.">
        <title>Thousands of microbial genomes shed light on interconnected biogeochemical processes in an aquifer system.</title>
        <authorList>
            <person name="Anantharaman K."/>
            <person name="Brown C.T."/>
            <person name="Hug L.A."/>
            <person name="Sharon I."/>
            <person name="Castelle C.J."/>
            <person name="Probst A.J."/>
            <person name="Thomas B.C."/>
            <person name="Singh A."/>
            <person name="Wilkins M.J."/>
            <person name="Karaoz U."/>
            <person name="Brodie E.L."/>
            <person name="Williams K.H."/>
            <person name="Hubbard S.S."/>
            <person name="Banfield J.F."/>
        </authorList>
    </citation>
    <scope>NUCLEOTIDE SEQUENCE [LARGE SCALE GENOMIC DNA]</scope>
</reference>
<sequence>MIKKRFQKIVFGVVFVSMQVPIFAAADTGGFITRTIWFSPEKFFAGDTVRIYAGVFNGSERKLLGTVEFFDGKDKIGSSDFVLERGGQAGSVWVNWKAPKGDHTIRARFTRTRFEDSRGEVPVALQDETAEYSLGFIDDDTDHDTVGDRDDDDDDNDGVSDSAEKEFGSSPNTSDTDGDGYSDKEEYEAWKANTGGTEKFITRVSESIKKQKEALAPEQAKAKLTQSYENLKEKLFTPKPAGVSYPRQFASVFSVAGGLLWSILSLAAEKFLALVVFLLDNPVLGIIFLIIIFILAVRWRRRRRKR</sequence>
<evidence type="ECO:0000256" key="6">
    <source>
        <dbReference type="SAM" id="Phobius"/>
    </source>
</evidence>
<protein>
    <recommendedName>
        <fullName evidence="10">EF-hand domain-containing protein</fullName>
    </recommendedName>
</protein>
<evidence type="ECO:0000313" key="8">
    <source>
        <dbReference type="EMBL" id="OGZ56636.1"/>
    </source>
</evidence>
<feature type="compositionally biased region" description="Acidic residues" evidence="5">
    <location>
        <begin position="149"/>
        <end position="158"/>
    </location>
</feature>
<evidence type="ECO:0000256" key="3">
    <source>
        <dbReference type="ARBA" id="ARBA00022729"/>
    </source>
</evidence>
<feature type="chain" id="PRO_5009583046" description="EF-hand domain-containing protein" evidence="7">
    <location>
        <begin position="27"/>
        <end position="306"/>
    </location>
</feature>
<comment type="subcellular location">
    <subcellularLocation>
        <location evidence="1">Secreted</location>
    </subcellularLocation>
</comment>
<evidence type="ECO:0000256" key="2">
    <source>
        <dbReference type="ARBA" id="ARBA00022525"/>
    </source>
</evidence>
<feature type="transmembrane region" description="Helical" evidence="6">
    <location>
        <begin position="249"/>
        <end position="268"/>
    </location>
</feature>
<dbReference type="InterPro" id="IPR028974">
    <property type="entry name" value="TSP_type-3_rpt"/>
</dbReference>
<organism evidence="8 9">
    <name type="scientific">Candidatus Ryanbacteria bacterium RIFCSPLOWO2_12_FULL_47_9c</name>
    <dbReference type="NCBI Taxonomy" id="1802131"/>
    <lineage>
        <taxon>Bacteria</taxon>
        <taxon>Candidatus Ryaniibacteriota</taxon>
    </lineage>
</organism>
<dbReference type="InterPro" id="IPR059100">
    <property type="entry name" value="TSP3_bac"/>
</dbReference>
<name>A0A1G2H2C3_9BACT</name>
<proteinExistence type="predicted"/>
<dbReference type="InterPro" id="IPR013783">
    <property type="entry name" value="Ig-like_fold"/>
</dbReference>
<dbReference type="EMBL" id="MHOB01000046">
    <property type="protein sequence ID" value="OGZ56636.1"/>
    <property type="molecule type" value="Genomic_DNA"/>
</dbReference>
<feature type="region of interest" description="Disordered" evidence="5">
    <location>
        <begin position="134"/>
        <end position="183"/>
    </location>
</feature>
<keyword evidence="6" id="KW-0472">Membrane</keyword>
<accession>A0A1G2H2C3</accession>
<keyword evidence="3 7" id="KW-0732">Signal</keyword>
<keyword evidence="6" id="KW-1133">Transmembrane helix</keyword>
<gene>
    <name evidence="8" type="ORF">A3G60_02200</name>
</gene>
<feature type="transmembrane region" description="Helical" evidence="6">
    <location>
        <begin position="274"/>
        <end position="297"/>
    </location>
</feature>
<evidence type="ECO:0000313" key="9">
    <source>
        <dbReference type="Proteomes" id="UP000178996"/>
    </source>
</evidence>
<keyword evidence="2" id="KW-0964">Secreted</keyword>
<keyword evidence="6" id="KW-0812">Transmembrane</keyword>
<dbReference type="GO" id="GO:0005509">
    <property type="term" value="F:calcium ion binding"/>
    <property type="evidence" value="ECO:0007669"/>
    <property type="project" value="InterPro"/>
</dbReference>
<dbReference type="Pfam" id="PF18884">
    <property type="entry name" value="TSP3_bac"/>
    <property type="match status" value="2"/>
</dbReference>
<feature type="signal peptide" evidence="7">
    <location>
        <begin position="1"/>
        <end position="26"/>
    </location>
</feature>
<dbReference type="AlphaFoldDB" id="A0A1G2H2C3"/>
<dbReference type="Proteomes" id="UP000178996">
    <property type="component" value="Unassembled WGS sequence"/>
</dbReference>
<evidence type="ECO:0000256" key="5">
    <source>
        <dbReference type="SAM" id="MobiDB-lite"/>
    </source>
</evidence>
<evidence type="ECO:0008006" key="10">
    <source>
        <dbReference type="Google" id="ProtNLM"/>
    </source>
</evidence>
<evidence type="ECO:0000256" key="7">
    <source>
        <dbReference type="SAM" id="SignalP"/>
    </source>
</evidence>
<dbReference type="Gene3D" id="2.60.40.10">
    <property type="entry name" value="Immunoglobulins"/>
    <property type="match status" value="1"/>
</dbReference>
<evidence type="ECO:0000256" key="1">
    <source>
        <dbReference type="ARBA" id="ARBA00004613"/>
    </source>
</evidence>